<dbReference type="KEGG" id="psyo:PB01_11385"/>
<dbReference type="InterPro" id="IPR005149">
    <property type="entry name" value="Tscrpt_reg_PadR_N"/>
</dbReference>
<dbReference type="PANTHER" id="PTHR33169">
    <property type="entry name" value="PADR-FAMILY TRANSCRIPTIONAL REGULATOR"/>
    <property type="match status" value="1"/>
</dbReference>
<dbReference type="AlphaFoldDB" id="A0A5J6SN67"/>
<dbReference type="SUPFAM" id="SSF46785">
    <property type="entry name" value="Winged helix' DNA-binding domain"/>
    <property type="match status" value="1"/>
</dbReference>
<sequence>MDERLKCLKKSMDKTSFSKLNFTERHRKAIQERMFNAENEEAIFLAALQLLVQEKTGYELVKLLRGRGMRKFEENEGIVYTLLHQLEQDGYLQSSWNDSNVKYYRLNNKGTKLLRKSEKQSTTKTFSFKKLVEE</sequence>
<dbReference type="RefSeq" id="WP_151700290.1">
    <property type="nucleotide sequence ID" value="NZ_CP031223.1"/>
</dbReference>
<dbReference type="NCBIfam" id="NF006931">
    <property type="entry name" value="PRK09416.1"/>
    <property type="match status" value="1"/>
</dbReference>
<dbReference type="Gene3D" id="1.10.10.10">
    <property type="entry name" value="Winged helix-like DNA-binding domain superfamily/Winged helix DNA-binding domain"/>
    <property type="match status" value="1"/>
</dbReference>
<reference evidence="2 3" key="1">
    <citation type="submission" date="2018-07" db="EMBL/GenBank/DDBJ databases">
        <title>Complete genome sequence of Psychrobacillus sp. PB01, isolated from iceberg, and comparative genome analysis of Psychrobacillus strains.</title>
        <authorList>
            <person name="Lee P.C."/>
        </authorList>
    </citation>
    <scope>NUCLEOTIDE SEQUENCE [LARGE SCALE GENOMIC DNA]</scope>
    <source>
        <strain evidence="2 3">PB01</strain>
    </source>
</reference>
<dbReference type="Proteomes" id="UP000325517">
    <property type="component" value="Chromosome"/>
</dbReference>
<feature type="domain" description="Transcription regulator PadR N-terminal" evidence="1">
    <location>
        <begin position="48"/>
        <end position="115"/>
    </location>
</feature>
<keyword evidence="3" id="KW-1185">Reference proteome</keyword>
<evidence type="ECO:0000313" key="3">
    <source>
        <dbReference type="Proteomes" id="UP000325517"/>
    </source>
</evidence>
<accession>A0A5J6SN67</accession>
<protein>
    <submittedName>
        <fullName evidence="2">PadR family transcriptional regulator</fullName>
    </submittedName>
</protein>
<evidence type="ECO:0000259" key="1">
    <source>
        <dbReference type="Pfam" id="PF03551"/>
    </source>
</evidence>
<evidence type="ECO:0000313" key="2">
    <source>
        <dbReference type="EMBL" id="QFF99376.1"/>
    </source>
</evidence>
<dbReference type="EMBL" id="CP031223">
    <property type="protein sequence ID" value="QFF99376.1"/>
    <property type="molecule type" value="Genomic_DNA"/>
</dbReference>
<name>A0A5J6SN67_9BACI</name>
<organism evidence="2 3">
    <name type="scientific">Psychrobacillus glaciei</name>
    <dbReference type="NCBI Taxonomy" id="2283160"/>
    <lineage>
        <taxon>Bacteria</taxon>
        <taxon>Bacillati</taxon>
        <taxon>Bacillota</taxon>
        <taxon>Bacilli</taxon>
        <taxon>Bacillales</taxon>
        <taxon>Bacillaceae</taxon>
        <taxon>Psychrobacillus</taxon>
    </lineage>
</organism>
<dbReference type="InterPro" id="IPR036390">
    <property type="entry name" value="WH_DNA-bd_sf"/>
</dbReference>
<dbReference type="Pfam" id="PF03551">
    <property type="entry name" value="PadR"/>
    <property type="match status" value="1"/>
</dbReference>
<dbReference type="InterPro" id="IPR036388">
    <property type="entry name" value="WH-like_DNA-bd_sf"/>
</dbReference>
<gene>
    <name evidence="2" type="ORF">PB01_11385</name>
</gene>
<dbReference type="InterPro" id="IPR052509">
    <property type="entry name" value="Metal_resp_DNA-bind_regulator"/>
</dbReference>
<dbReference type="OrthoDB" id="2440228at2"/>
<dbReference type="PANTHER" id="PTHR33169:SF14">
    <property type="entry name" value="TRANSCRIPTIONAL REGULATOR RV3488"/>
    <property type="match status" value="1"/>
</dbReference>
<proteinExistence type="predicted"/>